<dbReference type="EMBL" id="LJIW01000002">
    <property type="protein sequence ID" value="PNG89652.1"/>
    <property type="molecule type" value="Genomic_DNA"/>
</dbReference>
<keyword evidence="2" id="KW-1185">Reference proteome</keyword>
<dbReference type="Proteomes" id="UP000236520">
    <property type="component" value="Unassembled WGS sequence"/>
</dbReference>
<accession>A0A2J7YNP5</accession>
<sequence length="299" mass="31430">MTTPRPSRVLLTGSGTGVAALAAVSLAEGGHTVFASMRDPEGRNAAKAQALRDATKTAAGSLSVVELDVLSEESAQSAVTEITEEAGGLDVVVHNAAHLLVGVTEAFSPEEVLRAFDVNAVGALRVNRAVLPVMRRQESGLLLWVGSGTTRAIPPFLGPYTAAKAAFDAFADSTAWDVAVYGIETTILMPGVFTQGTAHFANAAFPADTERTAAYDKIAPYLASMGEDTERLMVDGVSADPQIVADEIVRIVDLPEGRRPRRAVADGSDYGAEIVNGAAEELRLRLARRMGVTTLLQRA</sequence>
<dbReference type="InterPro" id="IPR002347">
    <property type="entry name" value="SDR_fam"/>
</dbReference>
<gene>
    <name evidence="1" type="ORF">SMF913_25117</name>
</gene>
<dbReference type="SUPFAM" id="SSF51735">
    <property type="entry name" value="NAD(P)-binding Rossmann-fold domains"/>
    <property type="match status" value="1"/>
</dbReference>
<dbReference type="PRINTS" id="PR00081">
    <property type="entry name" value="GDHRDH"/>
</dbReference>
<dbReference type="PANTHER" id="PTHR43976">
    <property type="entry name" value="SHORT CHAIN DEHYDROGENASE"/>
    <property type="match status" value="1"/>
</dbReference>
<proteinExistence type="predicted"/>
<evidence type="ECO:0000313" key="1">
    <source>
        <dbReference type="EMBL" id="PNG89652.1"/>
    </source>
</evidence>
<evidence type="ECO:0008006" key="3">
    <source>
        <dbReference type="Google" id="ProtNLM"/>
    </source>
</evidence>
<dbReference type="PANTHER" id="PTHR43976:SF9">
    <property type="entry name" value="OXIDOREDUCTASE"/>
    <property type="match status" value="1"/>
</dbReference>
<evidence type="ECO:0000313" key="2">
    <source>
        <dbReference type="Proteomes" id="UP000236520"/>
    </source>
</evidence>
<dbReference type="AlphaFoldDB" id="A0A2J7YNP5"/>
<dbReference type="Gene3D" id="3.40.50.720">
    <property type="entry name" value="NAD(P)-binding Rossmann-like Domain"/>
    <property type="match status" value="1"/>
</dbReference>
<dbReference type="Pfam" id="PF00106">
    <property type="entry name" value="adh_short"/>
    <property type="match status" value="1"/>
</dbReference>
<dbReference type="InterPro" id="IPR051911">
    <property type="entry name" value="SDR_oxidoreductase"/>
</dbReference>
<dbReference type="RefSeq" id="WP_102935701.1">
    <property type="nucleotide sequence ID" value="NZ_LJIW01000002.1"/>
</dbReference>
<comment type="caution">
    <text evidence="1">The sequence shown here is derived from an EMBL/GenBank/DDBJ whole genome shotgun (WGS) entry which is preliminary data.</text>
</comment>
<name>A0A2J7YNP5_STRMQ</name>
<organism evidence="1 2">
    <name type="scientific">Streptomyces malaysiensis</name>
    <dbReference type="NCBI Taxonomy" id="92644"/>
    <lineage>
        <taxon>Bacteria</taxon>
        <taxon>Bacillati</taxon>
        <taxon>Actinomycetota</taxon>
        <taxon>Actinomycetes</taxon>
        <taxon>Kitasatosporales</taxon>
        <taxon>Streptomycetaceae</taxon>
        <taxon>Streptomyces</taxon>
        <taxon>Streptomyces violaceusniger group</taxon>
    </lineage>
</organism>
<dbReference type="InterPro" id="IPR036291">
    <property type="entry name" value="NAD(P)-bd_dom_sf"/>
</dbReference>
<protein>
    <recommendedName>
        <fullName evidence="3">SDR family NAD(P)-dependent oxidoreductase</fullName>
    </recommendedName>
</protein>
<reference evidence="1 2" key="1">
    <citation type="submission" date="2015-09" db="EMBL/GenBank/DDBJ databases">
        <title>Genome sequence, genome mining and natural product profiling of a biocontrol bacterium Streptomyces malaysiensis F913.</title>
        <authorList>
            <person name="Xu Y."/>
            <person name="Wei J."/>
            <person name="Xie J."/>
            <person name="Li T."/>
            <person name="Zhou Z."/>
        </authorList>
    </citation>
    <scope>NUCLEOTIDE SEQUENCE [LARGE SCALE GENOMIC DNA]</scope>
    <source>
        <strain evidence="1 2">F913</strain>
    </source>
</reference>